<evidence type="ECO:0000256" key="1">
    <source>
        <dbReference type="ARBA" id="ARBA00004651"/>
    </source>
</evidence>
<dbReference type="InterPro" id="IPR011701">
    <property type="entry name" value="MFS"/>
</dbReference>
<dbReference type="InterPro" id="IPR036259">
    <property type="entry name" value="MFS_trans_sf"/>
</dbReference>
<feature type="transmembrane region" description="Helical" evidence="6">
    <location>
        <begin position="12"/>
        <end position="29"/>
    </location>
</feature>
<dbReference type="Pfam" id="PF07690">
    <property type="entry name" value="MFS_1"/>
    <property type="match status" value="1"/>
</dbReference>
<evidence type="ECO:0000256" key="5">
    <source>
        <dbReference type="ARBA" id="ARBA00023136"/>
    </source>
</evidence>
<reference evidence="8 9" key="1">
    <citation type="journal article" date="2006" name="Proc. Natl. Acad. Sci. U.S.A.">
        <title>Molecular genetic anatomy of inter- and intraserotype variation in the human bacterial pathogen group A Streptococcus.</title>
        <authorList>
            <person name="Beres S.B."/>
            <person name="Richter E.W."/>
            <person name="Nagiec M.J."/>
            <person name="Sumby P."/>
            <person name="Porcella S.F."/>
            <person name="DeLeo F.R."/>
            <person name="Musser J.M."/>
        </authorList>
    </citation>
    <scope>NUCLEOTIDE SEQUENCE [LARGE SCALE GENOMIC DNA]</scope>
    <source>
        <strain evidence="8 9">MGAS9429</strain>
    </source>
</reference>
<keyword evidence="3 6" id="KW-0812">Transmembrane</keyword>
<evidence type="ECO:0000313" key="9">
    <source>
        <dbReference type="Proteomes" id="UP000002433"/>
    </source>
</evidence>
<feature type="transmembrane region" description="Helical" evidence="6">
    <location>
        <begin position="248"/>
        <end position="269"/>
    </location>
</feature>
<comment type="subcellular location">
    <subcellularLocation>
        <location evidence="1">Cell membrane</location>
        <topology evidence="1">Multi-pass membrane protein</topology>
    </subcellularLocation>
</comment>
<dbReference type="CDD" id="cd17489">
    <property type="entry name" value="MFS_YfcJ_like"/>
    <property type="match status" value="1"/>
</dbReference>
<feature type="transmembrane region" description="Helical" evidence="6">
    <location>
        <begin position="336"/>
        <end position="359"/>
    </location>
</feature>
<evidence type="ECO:0000259" key="7">
    <source>
        <dbReference type="PROSITE" id="PS50850"/>
    </source>
</evidence>
<dbReference type="GO" id="GO:0022857">
    <property type="term" value="F:transmembrane transporter activity"/>
    <property type="evidence" value="ECO:0007669"/>
    <property type="project" value="InterPro"/>
</dbReference>
<evidence type="ECO:0000313" key="8">
    <source>
        <dbReference type="EMBL" id="ABF32767.1"/>
    </source>
</evidence>
<keyword evidence="2" id="KW-0813">Transport</keyword>
<dbReference type="KEGG" id="spk:MGAS9429_Spy1580"/>
<protein>
    <submittedName>
        <fullName evidence="8">Transporter, MFS superfamily</fullName>
    </submittedName>
</protein>
<feature type="transmembrane region" description="Helical" evidence="6">
    <location>
        <begin position="404"/>
        <end position="424"/>
    </location>
</feature>
<dbReference type="PANTHER" id="PTHR23531">
    <property type="entry name" value="QUINOLENE RESISTANCE PROTEIN NORA"/>
    <property type="match status" value="1"/>
</dbReference>
<organism evidence="8 9">
    <name type="scientific">Streptococcus pyogenes serotype M12 (strain MGAS9429)</name>
    <dbReference type="NCBI Taxonomy" id="370551"/>
    <lineage>
        <taxon>Bacteria</taxon>
        <taxon>Bacillati</taxon>
        <taxon>Bacillota</taxon>
        <taxon>Bacilli</taxon>
        <taxon>Lactobacillales</taxon>
        <taxon>Streptococcaceae</taxon>
        <taxon>Streptococcus</taxon>
    </lineage>
</organism>
<dbReference type="PROSITE" id="PS50850">
    <property type="entry name" value="MFS"/>
    <property type="match status" value="1"/>
</dbReference>
<proteinExistence type="predicted"/>
<keyword evidence="4 6" id="KW-1133">Transmembrane helix</keyword>
<feature type="transmembrane region" description="Helical" evidence="6">
    <location>
        <begin position="170"/>
        <end position="187"/>
    </location>
</feature>
<dbReference type="AlphaFoldDB" id="Q1JK56"/>
<dbReference type="Proteomes" id="UP000002433">
    <property type="component" value="Chromosome"/>
</dbReference>
<keyword evidence="5 6" id="KW-0472">Membrane</keyword>
<evidence type="ECO:0000256" key="6">
    <source>
        <dbReference type="SAM" id="Phobius"/>
    </source>
</evidence>
<feature type="domain" description="Major facilitator superfamily (MFS) profile" evidence="7">
    <location>
        <begin position="44"/>
        <end position="430"/>
    </location>
</feature>
<feature type="transmembrane region" description="Helical" evidence="6">
    <location>
        <begin position="45"/>
        <end position="69"/>
    </location>
</feature>
<feature type="transmembrane region" description="Helical" evidence="6">
    <location>
        <begin position="311"/>
        <end position="330"/>
    </location>
</feature>
<evidence type="ECO:0000256" key="3">
    <source>
        <dbReference type="ARBA" id="ARBA00022692"/>
    </source>
</evidence>
<feature type="transmembrane region" description="Helical" evidence="6">
    <location>
        <begin position="199"/>
        <end position="220"/>
    </location>
</feature>
<dbReference type="GO" id="GO:0005886">
    <property type="term" value="C:plasma membrane"/>
    <property type="evidence" value="ECO:0007669"/>
    <property type="project" value="UniProtKB-SubCell"/>
</dbReference>
<evidence type="ECO:0000256" key="2">
    <source>
        <dbReference type="ARBA" id="ARBA00022448"/>
    </source>
</evidence>
<dbReference type="SUPFAM" id="SSF103473">
    <property type="entry name" value="MFS general substrate transporter"/>
    <property type="match status" value="1"/>
</dbReference>
<feature type="transmembrane region" description="Helical" evidence="6">
    <location>
        <begin position="111"/>
        <end position="129"/>
    </location>
</feature>
<dbReference type="HOGENOM" id="CLU_001265_10_13_9"/>
<gene>
    <name evidence="8" type="primary">norA</name>
    <name evidence="8" type="ordered locus">MGAS9429_Spy1580</name>
</gene>
<accession>Q1JK56</accession>
<dbReference type="EMBL" id="CP000259">
    <property type="protein sequence ID" value="ABF32767.1"/>
    <property type="molecule type" value="Genomic_DNA"/>
</dbReference>
<name>Q1JK56_STRPC</name>
<feature type="transmembrane region" description="Helical" evidence="6">
    <location>
        <begin position="81"/>
        <end position="99"/>
    </location>
</feature>
<dbReference type="InterPro" id="IPR020846">
    <property type="entry name" value="MFS_dom"/>
</dbReference>
<feature type="transmembrane region" description="Helical" evidence="6">
    <location>
        <begin position="281"/>
        <end position="299"/>
    </location>
</feature>
<dbReference type="InterPro" id="IPR052714">
    <property type="entry name" value="MFS_Exporter"/>
</dbReference>
<dbReference type="Gene3D" id="1.20.1250.20">
    <property type="entry name" value="MFS general substrate transporter like domains"/>
    <property type="match status" value="2"/>
</dbReference>
<dbReference type="PANTHER" id="PTHR23531:SF1">
    <property type="entry name" value="QUINOLENE RESISTANCE PROTEIN NORA"/>
    <property type="match status" value="1"/>
</dbReference>
<feature type="transmembrane region" description="Helical" evidence="6">
    <location>
        <begin position="144"/>
        <end position="163"/>
    </location>
</feature>
<sequence>MLMPFDSNTYIIPLKYIIFCFFCKMFMKIERSSFSMEEKLFNKHFVAITVINFIVYMVYYLFTVIIAFVATRELGAQTSQAGLATGIYILGTLLARLIFGKQLEVFGRRLVLRGGAIFYLLTTLAYFYMPTISMMYLVRFLNGFGYGVVSTATNTIVTAYIPARKRGEGINFYGLSTSLAAAIGPFVGTFMLDNLHIDFRMVIVLCSVLIGCVVVGAFAFPVKNMSLNAEQLAKTKSWTVDSFIEKKALFITAIAFLMGIAYASVLGFQKLYTSEIHLTTVGAYFFVVYALIITITRPAMGRLMDAKGDKWVLYPSYLFLAMGLFLLGSVSSGGSYLLSGALIGFGYGTFMSCGQAASIQGVDEHRFNTAMSTYMIGLDLGLGAGPYLLGLIKDLALGSGVASFRHLFWLAAVIPLICTLLYLLKTKTRQVVS</sequence>
<evidence type="ECO:0000256" key="4">
    <source>
        <dbReference type="ARBA" id="ARBA00022989"/>
    </source>
</evidence>
<feature type="transmembrane region" description="Helical" evidence="6">
    <location>
        <begin position="371"/>
        <end position="392"/>
    </location>
</feature>